<feature type="domain" description="CFAP184 CBM-like" evidence="3">
    <location>
        <begin position="261"/>
        <end position="303"/>
    </location>
</feature>
<evidence type="ECO:0000313" key="5">
    <source>
        <dbReference type="Proteomes" id="UP000008983"/>
    </source>
</evidence>
<feature type="domain" description="CFAP184 CAP-like" evidence="2">
    <location>
        <begin position="121"/>
        <end position="251"/>
    </location>
</feature>
<dbReference type="InParanoid" id="G0QTH2"/>
<evidence type="ECO:0000259" key="2">
    <source>
        <dbReference type="Pfam" id="PF23448"/>
    </source>
</evidence>
<name>G0QTH2_ICHMU</name>
<dbReference type="InterPro" id="IPR056294">
    <property type="entry name" value="CAP-like_CFAP184"/>
</dbReference>
<dbReference type="Pfam" id="PF23448">
    <property type="entry name" value="CAP-like_CFAP184"/>
    <property type="match status" value="1"/>
</dbReference>
<evidence type="ECO:0000259" key="3">
    <source>
        <dbReference type="Pfam" id="PF23449"/>
    </source>
</evidence>
<dbReference type="Pfam" id="PF23449">
    <property type="entry name" value="CBM-like_CFAP184"/>
    <property type="match status" value="1"/>
</dbReference>
<keyword evidence="5" id="KW-1185">Reference proteome</keyword>
<dbReference type="Proteomes" id="UP000008983">
    <property type="component" value="Unassembled WGS sequence"/>
</dbReference>
<dbReference type="eggNOG" id="ENOG502QS75">
    <property type="taxonomic scope" value="Eukaryota"/>
</dbReference>
<accession>G0QTH2</accession>
<gene>
    <name evidence="4" type="ORF">IMG5_108430</name>
</gene>
<dbReference type="RefSeq" id="XP_004034968.1">
    <property type="nucleotide sequence ID" value="XM_004034920.1"/>
</dbReference>
<dbReference type="GeneID" id="14907626"/>
<dbReference type="EMBL" id="GL983855">
    <property type="protein sequence ID" value="EGR31482.1"/>
    <property type="molecule type" value="Genomic_DNA"/>
</dbReference>
<reference evidence="4 5" key="1">
    <citation type="submission" date="2011-07" db="EMBL/GenBank/DDBJ databases">
        <authorList>
            <person name="Coyne R."/>
            <person name="Brami D."/>
            <person name="Johnson J."/>
            <person name="Hostetler J."/>
            <person name="Hannick L."/>
            <person name="Clark T."/>
            <person name="Cassidy-Hanley D."/>
            <person name="Inman J."/>
        </authorList>
    </citation>
    <scope>NUCLEOTIDE SEQUENCE [LARGE SCALE GENOMIC DNA]</scope>
    <source>
        <strain evidence="4 5">G5</strain>
    </source>
</reference>
<dbReference type="STRING" id="857967.G0QTH2"/>
<evidence type="ECO:0000256" key="1">
    <source>
        <dbReference type="SAM" id="MobiDB-lite"/>
    </source>
</evidence>
<sequence>MSSDGIMPSHLEDGQELTESQMRQLIEMHEQGLIPDSQMDSNQYEGSQENSGMDQNYNHEGQDQYEDQYGEGYDYDEYEQQQMQNQSGQGYDDSQYQQSYQQQQNQMHIHQNTESEGYEVDDDFLRKVKRELLQHLNQERKVKTLNQLYIDLTTNIIAHDYSQFLLNNDHSNDFFESLKERNLNDGQTELCFIAARYEEDVDITQQYIYDYFMEIGYLFFECEVEKKILMNPQNNHIGIGVATDEIQIVIVLIITEKALCIQKIHEPEPNKLEIYGKMLQEDLGIYAIRVINKDDQKKTQKVLVLNLQNITVQLKNGQLYLKQKIIILKILEKRQNFILEQPQIQFHIRKNKLKTKNYHINISKLNSGHPI</sequence>
<feature type="compositionally biased region" description="Polar residues" evidence="1">
    <location>
        <begin position="38"/>
        <end position="59"/>
    </location>
</feature>
<organism evidence="4 5">
    <name type="scientific">Ichthyophthirius multifiliis</name>
    <name type="common">White spot disease agent</name>
    <name type="synonym">Ich</name>
    <dbReference type="NCBI Taxonomy" id="5932"/>
    <lineage>
        <taxon>Eukaryota</taxon>
        <taxon>Sar</taxon>
        <taxon>Alveolata</taxon>
        <taxon>Ciliophora</taxon>
        <taxon>Intramacronucleata</taxon>
        <taxon>Oligohymenophorea</taxon>
        <taxon>Hymenostomatida</taxon>
        <taxon>Ophryoglenina</taxon>
        <taxon>Ichthyophthirius</taxon>
    </lineage>
</organism>
<dbReference type="AlphaFoldDB" id="G0QTH2"/>
<protein>
    <submittedName>
        <fullName evidence="4">Uncharacterized protein</fullName>
    </submittedName>
</protein>
<proteinExistence type="predicted"/>
<dbReference type="Gene3D" id="3.40.33.10">
    <property type="entry name" value="CAP"/>
    <property type="match status" value="1"/>
</dbReference>
<evidence type="ECO:0000313" key="4">
    <source>
        <dbReference type="EMBL" id="EGR31482.1"/>
    </source>
</evidence>
<feature type="region of interest" description="Disordered" evidence="1">
    <location>
        <begin position="1"/>
        <end position="67"/>
    </location>
</feature>
<dbReference type="InterPro" id="IPR035940">
    <property type="entry name" value="CAP_sf"/>
</dbReference>
<dbReference type="InterPro" id="IPR056295">
    <property type="entry name" value="CBM-like_CFAP184"/>
</dbReference>